<proteinExistence type="predicted"/>
<dbReference type="Proteomes" id="UP000799767">
    <property type="component" value="Unassembled WGS sequence"/>
</dbReference>
<dbReference type="GO" id="GO:0003723">
    <property type="term" value="F:RNA binding"/>
    <property type="evidence" value="ECO:0007669"/>
    <property type="project" value="InterPro"/>
</dbReference>
<dbReference type="GO" id="GO:0002100">
    <property type="term" value="P:tRNA wobble adenosine to inosine editing"/>
    <property type="evidence" value="ECO:0007669"/>
    <property type="project" value="InterPro"/>
</dbReference>
<dbReference type="GeneID" id="54477603"/>
<evidence type="ECO:0000259" key="1">
    <source>
        <dbReference type="PROSITE" id="PS50141"/>
    </source>
</evidence>
<protein>
    <submittedName>
        <fullName evidence="2">Adenosine deaminase/editase</fullName>
    </submittedName>
</protein>
<dbReference type="AlphaFoldDB" id="A0A6A6Q3J9"/>
<dbReference type="PROSITE" id="PS50141">
    <property type="entry name" value="A_DEAMIN_EDITASE"/>
    <property type="match status" value="1"/>
</dbReference>
<gene>
    <name evidence="2" type="ORF">BDY17DRAFT_321313</name>
</gene>
<dbReference type="RefSeq" id="XP_033593095.1">
    <property type="nucleotide sequence ID" value="XM_033736601.1"/>
</dbReference>
<dbReference type="SMART" id="SM00552">
    <property type="entry name" value="ADEAMc"/>
    <property type="match status" value="1"/>
</dbReference>
<dbReference type="PANTHER" id="PTHR47803">
    <property type="entry name" value="TRNA-SPECIFIC ADENOSINE DEAMINASE 1"/>
    <property type="match status" value="1"/>
</dbReference>
<keyword evidence="3" id="KW-1185">Reference proteome</keyword>
<evidence type="ECO:0000313" key="2">
    <source>
        <dbReference type="EMBL" id="KAF2486526.1"/>
    </source>
</evidence>
<dbReference type="InterPro" id="IPR042935">
    <property type="entry name" value="Tad1"/>
</dbReference>
<reference evidence="2" key="1">
    <citation type="journal article" date="2020" name="Stud. Mycol.">
        <title>101 Dothideomycetes genomes: a test case for predicting lifestyles and emergence of pathogens.</title>
        <authorList>
            <person name="Haridas S."/>
            <person name="Albert R."/>
            <person name="Binder M."/>
            <person name="Bloem J."/>
            <person name="Labutti K."/>
            <person name="Salamov A."/>
            <person name="Andreopoulos B."/>
            <person name="Baker S."/>
            <person name="Barry K."/>
            <person name="Bills G."/>
            <person name="Bluhm B."/>
            <person name="Cannon C."/>
            <person name="Castanera R."/>
            <person name="Culley D."/>
            <person name="Daum C."/>
            <person name="Ezra D."/>
            <person name="Gonzalez J."/>
            <person name="Henrissat B."/>
            <person name="Kuo A."/>
            <person name="Liang C."/>
            <person name="Lipzen A."/>
            <person name="Lutzoni F."/>
            <person name="Magnuson J."/>
            <person name="Mondo S."/>
            <person name="Nolan M."/>
            <person name="Ohm R."/>
            <person name="Pangilinan J."/>
            <person name="Park H.-J."/>
            <person name="Ramirez L."/>
            <person name="Alfaro M."/>
            <person name="Sun H."/>
            <person name="Tritt A."/>
            <person name="Yoshinaga Y."/>
            <person name="Zwiers L.-H."/>
            <person name="Turgeon B."/>
            <person name="Goodwin S."/>
            <person name="Spatafora J."/>
            <person name="Crous P."/>
            <person name="Grigoriev I."/>
        </authorList>
    </citation>
    <scope>NUCLEOTIDE SEQUENCE</scope>
    <source>
        <strain evidence="2">CBS 113389</strain>
    </source>
</reference>
<sequence length="419" mass="46912">MASQPNLIADTVLNTFRRLPKRFKPRNDGLRREWVPLAGIVLKRDKIDNEDSNQSQECVALATGMKCHPHAKLPSFHGCVLHDWHAEILAIRAFNRFLVDECADLAAGTLGKGSKWLQWRRDARQQQPFELQPNVSIHMYCSEAPCGDASMELTMAKQEDATPWESNDATEVSNSDEELLGRGHFSRLGRVRRKPSRPDAPPTLSKSCSDKLALKQCTGLLSALTAQLVRPEDVYLRTLTLPASEYVPAACERAFGKTGRMAPLVANAGVQDRWKASGLSFRPFLVDVTDREFEFSRRDLMAQDGEADEPVASNRSCLYTPRQNEVLINGVLEGRKLHDPKGASLASRRSMWASAHEVARMVGSPAASSLLERCQYKDLKASETLEDRERVKSDARRLALRGWVKNDGDEDWFLEAEPS</sequence>
<accession>A0A6A6Q3J9</accession>
<dbReference type="PANTHER" id="PTHR47803:SF1">
    <property type="entry name" value="TRNA-SPECIFIC ADENOSINE DEAMINASE 1"/>
    <property type="match status" value="1"/>
</dbReference>
<evidence type="ECO:0000313" key="3">
    <source>
        <dbReference type="Proteomes" id="UP000799767"/>
    </source>
</evidence>
<dbReference type="OrthoDB" id="10268011at2759"/>
<feature type="domain" description="A to I editase" evidence="1">
    <location>
        <begin position="60"/>
        <end position="413"/>
    </location>
</feature>
<dbReference type="InterPro" id="IPR002466">
    <property type="entry name" value="A_deamin"/>
</dbReference>
<organism evidence="2 3">
    <name type="scientific">Neohortaea acidophila</name>
    <dbReference type="NCBI Taxonomy" id="245834"/>
    <lineage>
        <taxon>Eukaryota</taxon>
        <taxon>Fungi</taxon>
        <taxon>Dikarya</taxon>
        <taxon>Ascomycota</taxon>
        <taxon>Pezizomycotina</taxon>
        <taxon>Dothideomycetes</taxon>
        <taxon>Dothideomycetidae</taxon>
        <taxon>Mycosphaerellales</taxon>
        <taxon>Teratosphaeriaceae</taxon>
        <taxon>Neohortaea</taxon>
    </lineage>
</organism>
<name>A0A6A6Q3J9_9PEZI</name>
<dbReference type="GO" id="GO:0043829">
    <property type="term" value="F:tRNA-specific adenosine-37 deaminase activity"/>
    <property type="evidence" value="ECO:0007669"/>
    <property type="project" value="TreeGrafter"/>
</dbReference>
<dbReference type="Pfam" id="PF02137">
    <property type="entry name" value="A_deamin"/>
    <property type="match status" value="1"/>
</dbReference>
<dbReference type="EMBL" id="MU001632">
    <property type="protein sequence ID" value="KAF2486526.1"/>
    <property type="molecule type" value="Genomic_DNA"/>
</dbReference>